<name>A0A9E2KEX7_9BACE</name>
<dbReference type="EMBL" id="JAHLFO010000066">
    <property type="protein sequence ID" value="MBU3813877.1"/>
    <property type="molecule type" value="Genomic_DNA"/>
</dbReference>
<gene>
    <name evidence="2" type="ORF">H9791_05130</name>
</gene>
<feature type="region of interest" description="Disordered" evidence="1">
    <location>
        <begin position="129"/>
        <end position="159"/>
    </location>
</feature>
<dbReference type="Proteomes" id="UP000824236">
    <property type="component" value="Unassembled WGS sequence"/>
</dbReference>
<evidence type="ECO:0000313" key="3">
    <source>
        <dbReference type="Proteomes" id="UP000824236"/>
    </source>
</evidence>
<feature type="compositionally biased region" description="Basic and acidic residues" evidence="1">
    <location>
        <begin position="147"/>
        <end position="159"/>
    </location>
</feature>
<evidence type="ECO:0000313" key="2">
    <source>
        <dbReference type="EMBL" id="MBU3813877.1"/>
    </source>
</evidence>
<evidence type="ECO:0000256" key="1">
    <source>
        <dbReference type="SAM" id="MobiDB-lite"/>
    </source>
</evidence>
<reference evidence="2" key="1">
    <citation type="journal article" date="2021" name="PeerJ">
        <title>Extensive microbial diversity within the chicken gut microbiome revealed by metagenomics and culture.</title>
        <authorList>
            <person name="Gilroy R."/>
            <person name="Ravi A."/>
            <person name="Getino M."/>
            <person name="Pursley I."/>
            <person name="Horton D.L."/>
            <person name="Alikhan N.F."/>
            <person name="Baker D."/>
            <person name="Gharbi K."/>
            <person name="Hall N."/>
            <person name="Watson M."/>
            <person name="Adriaenssens E.M."/>
            <person name="Foster-Nyarko E."/>
            <person name="Jarju S."/>
            <person name="Secka A."/>
            <person name="Antonio M."/>
            <person name="Oren A."/>
            <person name="Chaudhuri R.R."/>
            <person name="La Ragione R."/>
            <person name="Hildebrand F."/>
            <person name="Pallen M.J."/>
        </authorList>
    </citation>
    <scope>NUCLEOTIDE SEQUENCE</scope>
    <source>
        <strain evidence="2">B3-3758</strain>
    </source>
</reference>
<sequence>MAGIQQSGGPCAGKVWKTDTHFGELIHTPPPSRQSGMTSRPDKRQTTIIFWVSYPKDFRIGLLLFLTYNLIPSLSSPSCIDFQKNQLSFVGATPGTCKKKLEKAAKNARLSPLRIWSSQTLCLPLSRQGRDTAKHSLAEPPHPHFPPPKDEARLVRTRK</sequence>
<dbReference type="AlphaFoldDB" id="A0A9E2KEX7"/>
<reference evidence="2" key="2">
    <citation type="submission" date="2021-04" db="EMBL/GenBank/DDBJ databases">
        <authorList>
            <person name="Gilroy R."/>
        </authorList>
    </citation>
    <scope>NUCLEOTIDE SEQUENCE</scope>
    <source>
        <strain evidence="2">B3-3758</strain>
    </source>
</reference>
<accession>A0A9E2KEX7</accession>
<organism evidence="2 3">
    <name type="scientific">Candidatus Bacteroides intestinipullorum</name>
    <dbReference type="NCBI Taxonomy" id="2838471"/>
    <lineage>
        <taxon>Bacteria</taxon>
        <taxon>Pseudomonadati</taxon>
        <taxon>Bacteroidota</taxon>
        <taxon>Bacteroidia</taxon>
        <taxon>Bacteroidales</taxon>
        <taxon>Bacteroidaceae</taxon>
        <taxon>Bacteroides</taxon>
    </lineage>
</organism>
<comment type="caution">
    <text evidence="2">The sequence shown here is derived from an EMBL/GenBank/DDBJ whole genome shotgun (WGS) entry which is preliminary data.</text>
</comment>
<proteinExistence type="predicted"/>
<protein>
    <submittedName>
        <fullName evidence="2">Uncharacterized protein</fullName>
    </submittedName>
</protein>